<evidence type="ECO:0000313" key="2">
    <source>
        <dbReference type="Proteomes" id="UP000182715"/>
    </source>
</evidence>
<protein>
    <submittedName>
        <fullName evidence="1">Uncharacterized protein</fullName>
    </submittedName>
</protein>
<name>A0A0H5QAA4_NEIMI</name>
<organism evidence="1 2">
    <name type="scientific">Neisseria meningitidis serogroup B</name>
    <dbReference type="NCBI Taxonomy" id="491"/>
    <lineage>
        <taxon>Bacteria</taxon>
        <taxon>Pseudomonadati</taxon>
        <taxon>Pseudomonadota</taxon>
        <taxon>Betaproteobacteria</taxon>
        <taxon>Neisseriales</taxon>
        <taxon>Neisseriaceae</taxon>
        <taxon>Neisseria</taxon>
    </lineage>
</organism>
<accession>A0A0H5QAA4</accession>
<evidence type="ECO:0000313" key="1">
    <source>
        <dbReference type="EMBL" id="CRY98305.1"/>
    </source>
</evidence>
<sequence>VKTEMPGRCCLCLFGQAFLRAVELRFARKGQGDMPRLDFARGFSRWKQSLSV</sequence>
<feature type="non-terminal residue" evidence="1">
    <location>
        <position position="1"/>
    </location>
</feature>
<dbReference type="AlphaFoldDB" id="A0A0H5QAA4"/>
<dbReference type="EMBL" id="CVTF01000033">
    <property type="protein sequence ID" value="CRY98305.1"/>
    <property type="molecule type" value="Genomic_DNA"/>
</dbReference>
<proteinExistence type="predicted"/>
<reference evidence="1 2" key="1">
    <citation type="submission" date="2014-11" db="EMBL/GenBank/DDBJ databases">
        <authorList>
            <person name="Diene M.Seydina."/>
        </authorList>
    </citation>
    <scope>NUCLEOTIDE SEQUENCE [LARGE SCALE GENOMIC DNA]</scope>
    <source>
        <strain evidence="1 2">Neisseria meningitidis CHUV</strain>
    </source>
</reference>
<dbReference type="Proteomes" id="UP000182715">
    <property type="component" value="Unassembled WGS sequence"/>
</dbReference>